<proteinExistence type="predicted"/>
<protein>
    <submittedName>
        <fullName evidence="1">Uncharacterized protein</fullName>
    </submittedName>
</protein>
<evidence type="ECO:0000313" key="1">
    <source>
        <dbReference type="EMBL" id="MBL0403789.1"/>
    </source>
</evidence>
<reference evidence="1" key="1">
    <citation type="submission" date="2021-01" db="EMBL/GenBank/DDBJ databases">
        <title>Microvirga sp.</title>
        <authorList>
            <person name="Kim M.K."/>
        </authorList>
    </citation>
    <scope>NUCLEOTIDE SEQUENCE</scope>
    <source>
        <strain evidence="1">5420S-16</strain>
    </source>
</reference>
<dbReference type="Proteomes" id="UP000605848">
    <property type="component" value="Unassembled WGS sequence"/>
</dbReference>
<dbReference type="RefSeq" id="WP_202057548.1">
    <property type="nucleotide sequence ID" value="NZ_JAEQMY010000008.1"/>
</dbReference>
<comment type="caution">
    <text evidence="1">The sequence shown here is derived from an EMBL/GenBank/DDBJ whole genome shotgun (WGS) entry which is preliminary data.</text>
</comment>
<accession>A0A936ZBU0</accession>
<evidence type="ECO:0000313" key="2">
    <source>
        <dbReference type="Proteomes" id="UP000605848"/>
    </source>
</evidence>
<name>A0A936ZBU0_9HYPH</name>
<organism evidence="1 2">
    <name type="scientific">Microvirga aerilata</name>
    <dbReference type="NCBI Taxonomy" id="670292"/>
    <lineage>
        <taxon>Bacteria</taxon>
        <taxon>Pseudomonadati</taxon>
        <taxon>Pseudomonadota</taxon>
        <taxon>Alphaproteobacteria</taxon>
        <taxon>Hyphomicrobiales</taxon>
        <taxon>Methylobacteriaceae</taxon>
        <taxon>Microvirga</taxon>
    </lineage>
</organism>
<dbReference type="EMBL" id="JAEQMY010000008">
    <property type="protein sequence ID" value="MBL0403789.1"/>
    <property type="molecule type" value="Genomic_DNA"/>
</dbReference>
<keyword evidence="2" id="KW-1185">Reference proteome</keyword>
<gene>
    <name evidence="1" type="ORF">JKG68_07425</name>
</gene>
<sequence length="98" mass="11385">MLNPEFLAKLAAMRAKTQIPPNVTPQIVDDIGLSEDHLGDRFPQELVARREWIAENCYGRVEIEPIRDTQMRLVGRQFKFEDVVDAVFFNLRWAGDIR</sequence>
<dbReference type="AlphaFoldDB" id="A0A936ZBU0"/>